<keyword evidence="2" id="KW-0808">Transferase</keyword>
<evidence type="ECO:0000313" key="3">
    <source>
        <dbReference type="Proteomes" id="UP000256478"/>
    </source>
</evidence>
<dbReference type="AlphaFoldDB" id="A0A3E0TV21"/>
<dbReference type="Pfam" id="PF01636">
    <property type="entry name" value="APH"/>
    <property type="match status" value="1"/>
</dbReference>
<name>A0A3E0TV21_9GAMM</name>
<protein>
    <submittedName>
        <fullName evidence="2">Aminoglycoside phosphotransferase</fullName>
    </submittedName>
</protein>
<proteinExistence type="predicted"/>
<accession>A0A3E0TV21</accession>
<dbReference type="SUPFAM" id="SSF56112">
    <property type="entry name" value="Protein kinase-like (PK-like)"/>
    <property type="match status" value="1"/>
</dbReference>
<dbReference type="EMBL" id="QUOU01000001">
    <property type="protein sequence ID" value="REL28300.1"/>
    <property type="molecule type" value="Genomic_DNA"/>
</dbReference>
<dbReference type="OrthoDB" id="9809275at2"/>
<evidence type="ECO:0000259" key="1">
    <source>
        <dbReference type="Pfam" id="PF01636"/>
    </source>
</evidence>
<dbReference type="Proteomes" id="UP000256478">
    <property type="component" value="Unassembled WGS sequence"/>
</dbReference>
<feature type="domain" description="Aminoglycoside phosphotransferase" evidence="1">
    <location>
        <begin position="42"/>
        <end position="263"/>
    </location>
</feature>
<dbReference type="InterPro" id="IPR002575">
    <property type="entry name" value="Aminoglycoside_PTrfase"/>
</dbReference>
<comment type="caution">
    <text evidence="2">The sequence shown here is derived from an EMBL/GenBank/DDBJ whole genome shotgun (WGS) entry which is preliminary data.</text>
</comment>
<dbReference type="InterPro" id="IPR011009">
    <property type="entry name" value="Kinase-like_dom_sf"/>
</dbReference>
<dbReference type="Gene3D" id="3.90.1200.10">
    <property type="match status" value="1"/>
</dbReference>
<gene>
    <name evidence="2" type="ORF">DXX93_18150</name>
</gene>
<dbReference type="Gene3D" id="3.30.200.20">
    <property type="entry name" value="Phosphorylase Kinase, domain 1"/>
    <property type="match status" value="1"/>
</dbReference>
<dbReference type="GO" id="GO:0016740">
    <property type="term" value="F:transferase activity"/>
    <property type="evidence" value="ECO:0007669"/>
    <property type="project" value="UniProtKB-KW"/>
</dbReference>
<reference evidence="2 3" key="1">
    <citation type="submission" date="2018-08" db="EMBL/GenBank/DDBJ databases">
        <title>Thalassotalea euphylliae genome.</title>
        <authorList>
            <person name="Summers S."/>
            <person name="Rice S.A."/>
            <person name="Freckelton M.L."/>
            <person name="Nedved B.T."/>
            <person name="Hadfield M.G."/>
        </authorList>
    </citation>
    <scope>NUCLEOTIDE SEQUENCE [LARGE SCALE GENOMIC DNA]</scope>
    <source>
        <strain evidence="2 3">H1</strain>
    </source>
</reference>
<sequence length="377" mass="42122">MQSVYVQGFFLSLVTSSAPRIDELVQWLEQSGFLSPKLVAMTGDAGFRRYYRFTHGASAYIAVDAPPRYCNNAAFFAIANQLAEQGIKTPAIYAHDLDTGFFCLEDFGAALLADVLTDNSMAAWYRQAIAILPTIAQTPVTAEMKTFDQAFVETELAIFTEWLLANYLGLTLTEQEKQILETSFTILADNILAQPQVFMHRDFHSRNLMVLSDTLTSESVPSDKQTSEKTFGVIDFQDAVLGPITYDVVSLLRDCYVKWPTEQITPLLTYFVEQMTATGNYSEISFETWQRWFDLTGLQRHIKASGIFARLLLRDGKAGYIKDIPLTLSYIVDIASTYPELGALANLVRDKVIPALTEKALAETAASKTQLSKEQSQ</sequence>
<evidence type="ECO:0000313" key="2">
    <source>
        <dbReference type="EMBL" id="REL28300.1"/>
    </source>
</evidence>
<organism evidence="2 3">
    <name type="scientific">Thalassotalea euphylliae</name>
    <dbReference type="NCBI Taxonomy" id="1655234"/>
    <lineage>
        <taxon>Bacteria</taxon>
        <taxon>Pseudomonadati</taxon>
        <taxon>Pseudomonadota</taxon>
        <taxon>Gammaproteobacteria</taxon>
        <taxon>Alteromonadales</taxon>
        <taxon>Colwelliaceae</taxon>
        <taxon>Thalassotalea</taxon>
    </lineage>
</organism>